<protein>
    <submittedName>
        <fullName evidence="1">Uncharacterized protein</fullName>
    </submittedName>
</protein>
<evidence type="ECO:0000313" key="2">
    <source>
        <dbReference type="Proteomes" id="UP001359485"/>
    </source>
</evidence>
<sequence>MKILFIRKGDVTGVPRKKLKSAHFELPEFSSETTLEKSALRFLLSLCQVGQRGANILGGPGRHLFEIGEKTQEEVNVLHRKNMKEVESGRAALPPGQQV</sequence>
<comment type="caution">
    <text evidence="1">The sequence shown here is derived from an EMBL/GenBank/DDBJ whole genome shotgun (WGS) entry which is preliminary data.</text>
</comment>
<keyword evidence="2" id="KW-1185">Reference proteome</keyword>
<reference evidence="1 2" key="1">
    <citation type="submission" date="2023-09" db="EMBL/GenBank/DDBJ databases">
        <title>Genomes of two closely related lineages of the louse Polyplax serrata with different host specificities.</title>
        <authorList>
            <person name="Martinu J."/>
            <person name="Tarabai H."/>
            <person name="Stefka J."/>
            <person name="Hypsa V."/>
        </authorList>
    </citation>
    <scope>NUCLEOTIDE SEQUENCE [LARGE SCALE GENOMIC DNA]</scope>
    <source>
        <strain evidence="1">98ZLc_SE</strain>
    </source>
</reference>
<dbReference type="Proteomes" id="UP001359485">
    <property type="component" value="Unassembled WGS sequence"/>
</dbReference>
<proteinExistence type="predicted"/>
<evidence type="ECO:0000313" key="1">
    <source>
        <dbReference type="EMBL" id="KAK6627861.1"/>
    </source>
</evidence>
<dbReference type="EMBL" id="JAWJWF010000045">
    <property type="protein sequence ID" value="KAK6627861.1"/>
    <property type="molecule type" value="Genomic_DNA"/>
</dbReference>
<gene>
    <name evidence="1" type="ORF">RUM44_010341</name>
</gene>
<accession>A0ABR1AVX2</accession>
<organism evidence="1 2">
    <name type="scientific">Polyplax serrata</name>
    <name type="common">Common mouse louse</name>
    <dbReference type="NCBI Taxonomy" id="468196"/>
    <lineage>
        <taxon>Eukaryota</taxon>
        <taxon>Metazoa</taxon>
        <taxon>Ecdysozoa</taxon>
        <taxon>Arthropoda</taxon>
        <taxon>Hexapoda</taxon>
        <taxon>Insecta</taxon>
        <taxon>Pterygota</taxon>
        <taxon>Neoptera</taxon>
        <taxon>Paraneoptera</taxon>
        <taxon>Psocodea</taxon>
        <taxon>Troctomorpha</taxon>
        <taxon>Phthiraptera</taxon>
        <taxon>Anoplura</taxon>
        <taxon>Polyplacidae</taxon>
        <taxon>Polyplax</taxon>
    </lineage>
</organism>
<name>A0ABR1AVX2_POLSC</name>